<name>A0ABV2WFD2_9ACTN</name>
<dbReference type="InterPro" id="IPR010773">
    <property type="entry name" value="Mycophage_PG1_Gp7"/>
</dbReference>
<keyword evidence="1" id="KW-0472">Membrane</keyword>
<dbReference type="EMBL" id="JBEXZR010000048">
    <property type="protein sequence ID" value="MEU0712068.1"/>
    <property type="molecule type" value="Genomic_DNA"/>
</dbReference>
<keyword evidence="3" id="KW-1185">Reference proteome</keyword>
<evidence type="ECO:0000313" key="2">
    <source>
        <dbReference type="EMBL" id="MEU0712068.1"/>
    </source>
</evidence>
<sequence length="161" mass="16916">MSRTYAKGEERPPLGGYAAAVAAFGGYAAAWAGAVRWSGRTLPVRPEPLDLLLTSVATFRLSRLVSKSSVLSPLRAPFTEYQGPQGPAELAEKPRDGARGTVGNLLTCPFCVSVWTVSTLTGAALVWPRATRTVTGALTALAGADALQFAHSVMQRKAEGD</sequence>
<gene>
    <name evidence="2" type="ORF">ABZ508_32365</name>
</gene>
<dbReference type="Pfam" id="PF07098">
    <property type="entry name" value="DUF1360"/>
    <property type="match status" value="1"/>
</dbReference>
<proteinExistence type="predicted"/>
<dbReference type="RefSeq" id="WP_359658691.1">
    <property type="nucleotide sequence ID" value="NZ_JBEXZO010000026.1"/>
</dbReference>
<keyword evidence="1" id="KW-1133">Transmembrane helix</keyword>
<feature type="transmembrane region" description="Helical" evidence="1">
    <location>
        <begin position="14"/>
        <end position="35"/>
    </location>
</feature>
<organism evidence="2 3">
    <name type="scientific">Streptomyces lavendulocolor</name>
    <dbReference type="NCBI Taxonomy" id="67316"/>
    <lineage>
        <taxon>Bacteria</taxon>
        <taxon>Bacillati</taxon>
        <taxon>Actinomycetota</taxon>
        <taxon>Actinomycetes</taxon>
        <taxon>Kitasatosporales</taxon>
        <taxon>Streptomycetaceae</taxon>
        <taxon>Streptomyces</taxon>
    </lineage>
</organism>
<evidence type="ECO:0000313" key="3">
    <source>
        <dbReference type="Proteomes" id="UP001550378"/>
    </source>
</evidence>
<comment type="caution">
    <text evidence="2">The sequence shown here is derived from an EMBL/GenBank/DDBJ whole genome shotgun (WGS) entry which is preliminary data.</text>
</comment>
<protein>
    <submittedName>
        <fullName evidence="2">DUF1360 domain-containing protein</fullName>
    </submittedName>
</protein>
<reference evidence="2 3" key="1">
    <citation type="submission" date="2024-06" db="EMBL/GenBank/DDBJ databases">
        <title>The Natural Products Discovery Center: Release of the First 8490 Sequenced Strains for Exploring Actinobacteria Biosynthetic Diversity.</title>
        <authorList>
            <person name="Kalkreuter E."/>
            <person name="Kautsar S.A."/>
            <person name="Yang D."/>
            <person name="Bader C.D."/>
            <person name="Teijaro C.N."/>
            <person name="Fluegel L."/>
            <person name="Davis C.M."/>
            <person name="Simpson J.R."/>
            <person name="Lauterbach L."/>
            <person name="Steele A.D."/>
            <person name="Gui C."/>
            <person name="Meng S."/>
            <person name="Li G."/>
            <person name="Viehrig K."/>
            <person name="Ye F."/>
            <person name="Su P."/>
            <person name="Kiefer A.F."/>
            <person name="Nichols A."/>
            <person name="Cepeda A.J."/>
            <person name="Yan W."/>
            <person name="Fan B."/>
            <person name="Jiang Y."/>
            <person name="Adhikari A."/>
            <person name="Zheng C.-J."/>
            <person name="Schuster L."/>
            <person name="Cowan T.M."/>
            <person name="Smanski M.J."/>
            <person name="Chevrette M.G."/>
            <person name="De Carvalho L.P.S."/>
            <person name="Shen B."/>
        </authorList>
    </citation>
    <scope>NUCLEOTIDE SEQUENCE [LARGE SCALE GENOMIC DNA]</scope>
    <source>
        <strain evidence="2 3">NPDC006337</strain>
    </source>
</reference>
<evidence type="ECO:0000256" key="1">
    <source>
        <dbReference type="SAM" id="Phobius"/>
    </source>
</evidence>
<keyword evidence="1" id="KW-0812">Transmembrane</keyword>
<accession>A0ABV2WFD2</accession>
<dbReference type="Proteomes" id="UP001550378">
    <property type="component" value="Unassembled WGS sequence"/>
</dbReference>